<dbReference type="EMBL" id="WMIA01000017">
    <property type="protein sequence ID" value="MTF39819.1"/>
    <property type="molecule type" value="Genomic_DNA"/>
</dbReference>
<dbReference type="SFLD" id="SFLDF00035">
    <property type="entry name" value="phosphoglycolate_phosphatase"/>
    <property type="match status" value="1"/>
</dbReference>
<dbReference type="SUPFAM" id="SSF56784">
    <property type="entry name" value="HAD-like"/>
    <property type="match status" value="1"/>
</dbReference>
<dbReference type="Proteomes" id="UP000437131">
    <property type="component" value="Unassembled WGS sequence"/>
</dbReference>
<dbReference type="PANTHER" id="PTHR42896:SF2">
    <property type="entry name" value="CBBY-LIKE PROTEIN"/>
    <property type="match status" value="1"/>
</dbReference>
<dbReference type="GO" id="GO:0016787">
    <property type="term" value="F:hydrolase activity"/>
    <property type="evidence" value="ECO:0007669"/>
    <property type="project" value="UniProtKB-KW"/>
</dbReference>
<gene>
    <name evidence="1" type="ORF">GGC33_12910</name>
</gene>
<organism evidence="1 2">
    <name type="scientific">Cyanobacterium aponinum 0216</name>
    <dbReference type="NCBI Taxonomy" id="2676140"/>
    <lineage>
        <taxon>Bacteria</taxon>
        <taxon>Bacillati</taxon>
        <taxon>Cyanobacteriota</taxon>
        <taxon>Cyanophyceae</taxon>
        <taxon>Oscillatoriophycideae</taxon>
        <taxon>Chroococcales</taxon>
        <taxon>Geminocystaceae</taxon>
        <taxon>Cyanobacterium</taxon>
    </lineage>
</organism>
<dbReference type="SFLD" id="SFLDG01129">
    <property type="entry name" value="C1.5:_HAD__Beta-PGM__Phosphata"/>
    <property type="match status" value="1"/>
</dbReference>
<dbReference type="Gene3D" id="1.10.150.240">
    <property type="entry name" value="Putative phosphatase, domain 2"/>
    <property type="match status" value="1"/>
</dbReference>
<evidence type="ECO:0000313" key="2">
    <source>
        <dbReference type="Proteomes" id="UP000437131"/>
    </source>
</evidence>
<dbReference type="SFLD" id="SFLDS00003">
    <property type="entry name" value="Haloacid_Dehalogenase"/>
    <property type="match status" value="1"/>
</dbReference>
<comment type="caution">
    <text evidence="1">The sequence shown here is derived from an EMBL/GenBank/DDBJ whole genome shotgun (WGS) entry which is preliminary data.</text>
</comment>
<proteinExistence type="predicted"/>
<protein>
    <submittedName>
        <fullName evidence="1">HAD-IA family hydrolase</fullName>
    </submittedName>
</protein>
<dbReference type="InterPro" id="IPR006439">
    <property type="entry name" value="HAD-SF_hydro_IA"/>
</dbReference>
<dbReference type="InterPro" id="IPR023214">
    <property type="entry name" value="HAD_sf"/>
</dbReference>
<sequence>MIFKGGINFMSLKAIIFDVDGTIAETERDGHRIAFNRAFERENLSWHWDVDLYGELLEIGGGKERIRYYISNYLPSFNINQSLDEFIAHLHLLKSRYYRQLLENNSIPLRLGVKRLIQEAYSQGVKVAIASTASVANVEALLETSLGNPMASWFEVIAAGDMVERKKPAPDIYLLALEKLNLSPHECIAIEDTNQGLTAAVKAGLKTVVTVNQYTEKQNFDEAILVLNHLGEKDLPFRVIQGENYGEKYFNLSLAEKLIS</sequence>
<dbReference type="SFLD" id="SFLDG01135">
    <property type="entry name" value="C1.5.6:_HAD__Beta-PGM__Phospha"/>
    <property type="match status" value="1"/>
</dbReference>
<evidence type="ECO:0000313" key="1">
    <source>
        <dbReference type="EMBL" id="MTF39819.1"/>
    </source>
</evidence>
<dbReference type="CDD" id="cd07528">
    <property type="entry name" value="HAD_CbbY-like"/>
    <property type="match status" value="1"/>
</dbReference>
<dbReference type="AlphaFoldDB" id="A0A844GYC2"/>
<dbReference type="Gene3D" id="3.40.50.1000">
    <property type="entry name" value="HAD superfamily/HAD-like"/>
    <property type="match status" value="1"/>
</dbReference>
<dbReference type="Pfam" id="PF00702">
    <property type="entry name" value="Hydrolase"/>
    <property type="match status" value="1"/>
</dbReference>
<reference evidence="1 2" key="1">
    <citation type="submission" date="2019-11" db="EMBL/GenBank/DDBJ databases">
        <title>Isolation of a new High Light Tolerant Cyanobacteria.</title>
        <authorList>
            <person name="Dobson Z."/>
            <person name="Vaughn N."/>
            <person name="Vaughn M."/>
            <person name="Fromme P."/>
            <person name="Mazor Y."/>
        </authorList>
    </citation>
    <scope>NUCLEOTIDE SEQUENCE [LARGE SCALE GENOMIC DNA]</scope>
    <source>
        <strain evidence="1 2">0216</strain>
    </source>
</reference>
<keyword evidence="1" id="KW-0378">Hydrolase</keyword>
<accession>A0A844GYC2</accession>
<dbReference type="InterPro" id="IPR023198">
    <property type="entry name" value="PGP-like_dom2"/>
</dbReference>
<dbReference type="InterPro" id="IPR036412">
    <property type="entry name" value="HAD-like_sf"/>
</dbReference>
<name>A0A844GYC2_9CHRO</name>
<dbReference type="NCBIfam" id="TIGR01509">
    <property type="entry name" value="HAD-SF-IA-v3"/>
    <property type="match status" value="1"/>
</dbReference>
<dbReference type="InterPro" id="IPR044999">
    <property type="entry name" value="CbbY-like"/>
</dbReference>
<dbReference type="PANTHER" id="PTHR42896">
    <property type="entry name" value="XYLULOSE-1,5-BISPHOSPHATE (XUBP) PHOSPHATASE"/>
    <property type="match status" value="1"/>
</dbReference>